<gene>
    <name evidence="3" type="primary">Necator_chrIII.g12840</name>
    <name evidence="3" type="ORF">RB195_012073</name>
</gene>
<reference evidence="3 4" key="1">
    <citation type="submission" date="2023-08" db="EMBL/GenBank/DDBJ databases">
        <title>A Necator americanus chromosomal reference genome.</title>
        <authorList>
            <person name="Ilik V."/>
            <person name="Petrzelkova K.J."/>
            <person name="Pardy F."/>
            <person name="Fuh T."/>
            <person name="Niatou-Singa F.S."/>
            <person name="Gouil Q."/>
            <person name="Baker L."/>
            <person name="Ritchie M.E."/>
            <person name="Jex A.R."/>
            <person name="Gazzola D."/>
            <person name="Li H."/>
            <person name="Toshio Fujiwara R."/>
            <person name="Zhan B."/>
            <person name="Aroian R.V."/>
            <person name="Pafco B."/>
            <person name="Schwarz E.M."/>
        </authorList>
    </citation>
    <scope>NUCLEOTIDE SEQUENCE [LARGE SCALE GENOMIC DNA]</scope>
    <source>
        <strain evidence="3 4">Aroian</strain>
        <tissue evidence="3">Whole animal</tissue>
    </source>
</reference>
<keyword evidence="1" id="KW-0812">Transmembrane</keyword>
<feature type="transmembrane region" description="Helical" evidence="1">
    <location>
        <begin position="43"/>
        <end position="64"/>
    </location>
</feature>
<evidence type="ECO:0000256" key="1">
    <source>
        <dbReference type="SAM" id="Phobius"/>
    </source>
</evidence>
<keyword evidence="1" id="KW-0472">Membrane</keyword>
<keyword evidence="2" id="KW-0732">Signal</keyword>
<organism evidence="3 4">
    <name type="scientific">Necator americanus</name>
    <name type="common">Human hookworm</name>
    <dbReference type="NCBI Taxonomy" id="51031"/>
    <lineage>
        <taxon>Eukaryota</taxon>
        <taxon>Metazoa</taxon>
        <taxon>Ecdysozoa</taxon>
        <taxon>Nematoda</taxon>
        <taxon>Chromadorea</taxon>
        <taxon>Rhabditida</taxon>
        <taxon>Rhabditina</taxon>
        <taxon>Rhabditomorpha</taxon>
        <taxon>Strongyloidea</taxon>
        <taxon>Ancylostomatidae</taxon>
        <taxon>Bunostominae</taxon>
        <taxon>Necator</taxon>
    </lineage>
</organism>
<dbReference type="EMBL" id="JAVFWL010000003">
    <property type="protein sequence ID" value="KAK6745730.1"/>
    <property type="molecule type" value="Genomic_DNA"/>
</dbReference>
<evidence type="ECO:0000313" key="3">
    <source>
        <dbReference type="EMBL" id="KAK6745730.1"/>
    </source>
</evidence>
<evidence type="ECO:0000256" key="2">
    <source>
        <dbReference type="SAM" id="SignalP"/>
    </source>
</evidence>
<dbReference type="Proteomes" id="UP001303046">
    <property type="component" value="Unassembled WGS sequence"/>
</dbReference>
<sequence length="66" mass="7278">MKAFLVILLLLAVDVMSNNQGTENVPDFNLMMRKAIDPKKQKFLPFLGLAMVGSAVGMGLLNLWRG</sequence>
<protein>
    <submittedName>
        <fullName evidence="3">Uncharacterized protein</fullName>
    </submittedName>
</protein>
<keyword evidence="1" id="KW-1133">Transmembrane helix</keyword>
<keyword evidence="4" id="KW-1185">Reference proteome</keyword>
<comment type="caution">
    <text evidence="3">The sequence shown here is derived from an EMBL/GenBank/DDBJ whole genome shotgun (WGS) entry which is preliminary data.</text>
</comment>
<evidence type="ECO:0000313" key="4">
    <source>
        <dbReference type="Proteomes" id="UP001303046"/>
    </source>
</evidence>
<feature type="signal peptide" evidence="2">
    <location>
        <begin position="1"/>
        <end position="17"/>
    </location>
</feature>
<proteinExistence type="predicted"/>
<feature type="chain" id="PRO_5045987016" evidence="2">
    <location>
        <begin position="18"/>
        <end position="66"/>
    </location>
</feature>
<accession>A0ABR1D5D3</accession>
<name>A0ABR1D5D3_NECAM</name>